<dbReference type="GO" id="GO:0005262">
    <property type="term" value="F:calcium channel activity"/>
    <property type="evidence" value="ECO:0007669"/>
    <property type="project" value="TreeGrafter"/>
</dbReference>
<dbReference type="EMBL" id="FSRO01000001">
    <property type="protein sequence ID" value="SIO40650.1"/>
    <property type="molecule type" value="Genomic_DNA"/>
</dbReference>
<keyword evidence="8" id="KW-1185">Reference proteome</keyword>
<organism evidence="7 8">
    <name type="scientific">Nitrosomonas cryotolerans ATCC 49181</name>
    <dbReference type="NCBI Taxonomy" id="1131553"/>
    <lineage>
        <taxon>Bacteria</taxon>
        <taxon>Pseudomonadati</taxon>
        <taxon>Pseudomonadota</taxon>
        <taxon>Betaproteobacteria</taxon>
        <taxon>Nitrosomonadales</taxon>
        <taxon>Nitrosomonadaceae</taxon>
        <taxon>Nitrosomonas</taxon>
    </lineage>
</organism>
<feature type="transmembrane region" description="Helical" evidence="5">
    <location>
        <begin position="6"/>
        <end position="27"/>
    </location>
</feature>
<dbReference type="InterPro" id="IPR004481">
    <property type="entry name" value="K/Na/Ca-exchanger"/>
</dbReference>
<dbReference type="InterPro" id="IPR004837">
    <property type="entry name" value="NaCa_Exmemb"/>
</dbReference>
<keyword evidence="2 5" id="KW-0812">Transmembrane</keyword>
<dbReference type="RefSeq" id="WP_177183567.1">
    <property type="nucleotide sequence ID" value="NZ_FSRO01000001.1"/>
</dbReference>
<dbReference type="AlphaFoldDB" id="A0A1N6J8J9"/>
<feature type="transmembrane region" description="Helical" evidence="5">
    <location>
        <begin position="253"/>
        <end position="274"/>
    </location>
</feature>
<gene>
    <name evidence="7" type="ORF">SAMN02743940_2398</name>
</gene>
<evidence type="ECO:0000256" key="5">
    <source>
        <dbReference type="SAM" id="Phobius"/>
    </source>
</evidence>
<feature type="transmembrane region" description="Helical" evidence="5">
    <location>
        <begin position="39"/>
        <end position="67"/>
    </location>
</feature>
<feature type="transmembrane region" description="Helical" evidence="5">
    <location>
        <begin position="141"/>
        <end position="160"/>
    </location>
</feature>
<name>A0A1N6J8J9_9PROT</name>
<feature type="transmembrane region" description="Helical" evidence="5">
    <location>
        <begin position="286"/>
        <end position="307"/>
    </location>
</feature>
<evidence type="ECO:0000256" key="2">
    <source>
        <dbReference type="ARBA" id="ARBA00022692"/>
    </source>
</evidence>
<protein>
    <submittedName>
        <fullName evidence="7">Cation:H+ antiporter</fullName>
    </submittedName>
</protein>
<feature type="transmembrane region" description="Helical" evidence="5">
    <location>
        <begin position="191"/>
        <end position="210"/>
    </location>
</feature>
<dbReference type="InterPro" id="IPR044880">
    <property type="entry name" value="NCX_ion-bd_dom_sf"/>
</dbReference>
<evidence type="ECO:0000313" key="8">
    <source>
        <dbReference type="Proteomes" id="UP000185062"/>
    </source>
</evidence>
<feature type="transmembrane region" description="Helical" evidence="5">
    <location>
        <begin position="319"/>
        <end position="340"/>
    </location>
</feature>
<evidence type="ECO:0000256" key="3">
    <source>
        <dbReference type="ARBA" id="ARBA00022989"/>
    </source>
</evidence>
<proteinExistence type="predicted"/>
<feature type="transmembrane region" description="Helical" evidence="5">
    <location>
        <begin position="222"/>
        <end position="241"/>
    </location>
</feature>
<feature type="domain" description="Sodium/calcium exchanger membrane region" evidence="6">
    <location>
        <begin position="192"/>
        <end position="332"/>
    </location>
</feature>
<feature type="domain" description="Sodium/calcium exchanger membrane region" evidence="6">
    <location>
        <begin position="12"/>
        <end position="153"/>
    </location>
</feature>
<evidence type="ECO:0000256" key="4">
    <source>
        <dbReference type="ARBA" id="ARBA00023136"/>
    </source>
</evidence>
<dbReference type="Proteomes" id="UP000185062">
    <property type="component" value="Unassembled WGS sequence"/>
</dbReference>
<dbReference type="GO" id="GO:0008273">
    <property type="term" value="F:calcium, potassium:sodium antiporter activity"/>
    <property type="evidence" value="ECO:0007669"/>
    <property type="project" value="TreeGrafter"/>
</dbReference>
<reference evidence="7 8" key="1">
    <citation type="submission" date="2016-12" db="EMBL/GenBank/DDBJ databases">
        <authorList>
            <person name="Song W.-J."/>
            <person name="Kurnit D.M."/>
        </authorList>
    </citation>
    <scope>NUCLEOTIDE SEQUENCE [LARGE SCALE GENOMIC DNA]</scope>
    <source>
        <strain evidence="7 8">ATCC 49181</strain>
    </source>
</reference>
<dbReference type="PANTHER" id="PTHR10846">
    <property type="entry name" value="SODIUM/POTASSIUM/CALCIUM EXCHANGER"/>
    <property type="match status" value="1"/>
</dbReference>
<evidence type="ECO:0000313" key="7">
    <source>
        <dbReference type="EMBL" id="SIO40650.1"/>
    </source>
</evidence>
<keyword evidence="3 5" id="KW-1133">Transmembrane helix</keyword>
<dbReference type="eggNOG" id="COG0530">
    <property type="taxonomic scope" value="Bacteria"/>
</dbReference>
<sequence>MSVNILIIWFEFSICALFIGIAGTQLVHHADVIADKTGLSGSWAGLILLATVTSLPELITGISALILADAPDIAVGSVLGSCVFNLAIFTVLSSLIRGESLYRRASQSHILSAAFGIVLIGFVGLNILLTNKITTSYTTHIGVYTPAIIACYLIAIRALFMHERTQTSQFVELMTTGRYPDITLHQASFRYVLSAIIVMTAGIYLPFIGVQLAEVMGWHETFVGTLLIAGITSLPELAVTIAASRIGAFDMAIANLLGSNLFNIVILALEDIIFLQEPLLANISTLHAFSAMSAVIMSGVIIIGLVYRPNTRLFMRVGWDWVSLSLFAFYLLNGYVLYLYGGE</sequence>
<dbReference type="STRING" id="44575.SAMN05216419_100320"/>
<dbReference type="PANTHER" id="PTHR10846:SF8">
    <property type="entry name" value="INNER MEMBRANE PROTEIN YRBG"/>
    <property type="match status" value="1"/>
</dbReference>
<evidence type="ECO:0000259" key="6">
    <source>
        <dbReference type="Pfam" id="PF01699"/>
    </source>
</evidence>
<feature type="transmembrane region" description="Helical" evidence="5">
    <location>
        <begin position="73"/>
        <end position="96"/>
    </location>
</feature>
<dbReference type="GO" id="GO:0006874">
    <property type="term" value="P:intracellular calcium ion homeostasis"/>
    <property type="evidence" value="ECO:0007669"/>
    <property type="project" value="TreeGrafter"/>
</dbReference>
<keyword evidence="4 5" id="KW-0472">Membrane</keyword>
<feature type="transmembrane region" description="Helical" evidence="5">
    <location>
        <begin position="108"/>
        <end position="129"/>
    </location>
</feature>
<comment type="subcellular location">
    <subcellularLocation>
        <location evidence="1">Membrane</location>
        <topology evidence="1">Multi-pass membrane protein</topology>
    </subcellularLocation>
</comment>
<dbReference type="Gene3D" id="1.20.1420.30">
    <property type="entry name" value="NCX, central ion-binding region"/>
    <property type="match status" value="1"/>
</dbReference>
<accession>A0A1N6J8J9</accession>
<dbReference type="Pfam" id="PF01699">
    <property type="entry name" value="Na_Ca_ex"/>
    <property type="match status" value="2"/>
</dbReference>
<dbReference type="GO" id="GO:0005886">
    <property type="term" value="C:plasma membrane"/>
    <property type="evidence" value="ECO:0007669"/>
    <property type="project" value="TreeGrafter"/>
</dbReference>
<evidence type="ECO:0000256" key="1">
    <source>
        <dbReference type="ARBA" id="ARBA00004141"/>
    </source>
</evidence>